<proteinExistence type="predicted"/>
<keyword evidence="2" id="KW-1185">Reference proteome</keyword>
<accession>A0ABS1ARP7</accession>
<gene>
    <name evidence="1" type="ORF">I5589_06965</name>
</gene>
<evidence type="ECO:0000313" key="1">
    <source>
        <dbReference type="EMBL" id="MBJ9686819.1"/>
    </source>
</evidence>
<name>A0ABS1ARP7_BURVI</name>
<comment type="caution">
    <text evidence="1">The sequence shown here is derived from an EMBL/GenBank/DDBJ whole genome shotgun (WGS) entry which is preliminary data.</text>
</comment>
<sequence length="71" mass="7738">MNDTLTLLRAVREPEERAAAAQRRERIATAALATLKFEPIDSTRLGHEGAVTRVARDAVAIADALIARLDK</sequence>
<dbReference type="Proteomes" id="UP000808215">
    <property type="component" value="Unassembled WGS sequence"/>
</dbReference>
<protein>
    <submittedName>
        <fullName evidence="1">Uncharacterized protein</fullName>
    </submittedName>
</protein>
<organism evidence="1 2">
    <name type="scientific">Burkholderia vietnamiensis</name>
    <dbReference type="NCBI Taxonomy" id="60552"/>
    <lineage>
        <taxon>Bacteria</taxon>
        <taxon>Pseudomonadati</taxon>
        <taxon>Pseudomonadota</taxon>
        <taxon>Betaproteobacteria</taxon>
        <taxon>Burkholderiales</taxon>
        <taxon>Burkholderiaceae</taxon>
        <taxon>Burkholderia</taxon>
        <taxon>Burkholderia cepacia complex</taxon>
    </lineage>
</organism>
<evidence type="ECO:0000313" key="2">
    <source>
        <dbReference type="Proteomes" id="UP000808215"/>
    </source>
</evidence>
<dbReference type="RefSeq" id="WP_200091143.1">
    <property type="nucleotide sequence ID" value="NZ_JADVKH010000011.1"/>
</dbReference>
<reference evidence="1 2" key="1">
    <citation type="submission" date="2020-11" db="EMBL/GenBank/DDBJ databases">
        <title>Enhanced detection system for hospital associated transmission using whole genome sequencing surveillance.</title>
        <authorList>
            <person name="Harrison L.H."/>
            <person name="Van Tyne D."/>
            <person name="Marsh J.W."/>
            <person name="Griffith M.P."/>
            <person name="Snyder D.J."/>
            <person name="Cooper V.S."/>
            <person name="Mustapha M."/>
        </authorList>
    </citation>
    <scope>NUCLEOTIDE SEQUENCE [LARGE SCALE GENOMIC DNA]</scope>
    <source>
        <strain evidence="1 2">BC00020</strain>
    </source>
</reference>
<dbReference type="EMBL" id="JADVKH010000011">
    <property type="protein sequence ID" value="MBJ9686819.1"/>
    <property type="molecule type" value="Genomic_DNA"/>
</dbReference>